<feature type="transmembrane region" description="Helical" evidence="9">
    <location>
        <begin position="31"/>
        <end position="54"/>
    </location>
</feature>
<dbReference type="SUPFAM" id="SSF103473">
    <property type="entry name" value="MFS general substrate transporter"/>
    <property type="match status" value="1"/>
</dbReference>
<feature type="transmembrane region" description="Helical" evidence="9">
    <location>
        <begin position="90"/>
        <end position="110"/>
    </location>
</feature>
<feature type="transmembrane region" description="Helical" evidence="9">
    <location>
        <begin position="265"/>
        <end position="286"/>
    </location>
</feature>
<dbReference type="PANTHER" id="PTHR23535">
    <property type="entry name" value="SUGAR EFFLUX TRANSPORTER A-RELATED"/>
    <property type="match status" value="1"/>
</dbReference>
<feature type="transmembrane region" description="Helical" evidence="9">
    <location>
        <begin position="157"/>
        <end position="178"/>
    </location>
</feature>
<dbReference type="Pfam" id="PF07690">
    <property type="entry name" value="MFS_1"/>
    <property type="match status" value="1"/>
</dbReference>
<evidence type="ECO:0000256" key="7">
    <source>
        <dbReference type="ARBA" id="ARBA00022989"/>
    </source>
</evidence>
<dbReference type="Proteomes" id="UP000321717">
    <property type="component" value="Unassembled WGS sequence"/>
</dbReference>
<dbReference type="EMBL" id="BJZP01000017">
    <property type="protein sequence ID" value="GEO86210.1"/>
    <property type="molecule type" value="Genomic_DNA"/>
</dbReference>
<sequence>MSRYETIHGIISTGIPMTKTVSSRPLSLSSFLLVLFTGTMCSSMIVSFMTFYIVEGLGRAPWTISLYAGAVTVLGITCNRTFGRWLDAGVAPFSLIGVALAGYLLATTALSISPSFWTVLTFGVIGFGLSGSAVSTMFSLGTVVAERREIARGRSNAFMRATTSTAWMIGPAVAFLFSERFGEAAVFKLALGLALCWALMWWTIIPRDMTLSPKAGSVKTSAQQPSGLWLAAAFVFCLSSAHSLTFSALPLFYVREVGLPGYAPGTAFSMKTFVEIFAIFTTPLIISRFGLKGPLVVVALLAAVTILLLSYVQTYPQMLAGAALEGLYYGLYASIGISFMQSFAGDRPAQATALYWNVLSVSGILAGPATGFIAQAYDFQAVIRVASAVAAFAALLLFASMFRKHWL</sequence>
<keyword evidence="7 9" id="KW-1133">Transmembrane helix</keyword>
<evidence type="ECO:0000256" key="9">
    <source>
        <dbReference type="SAM" id="Phobius"/>
    </source>
</evidence>
<evidence type="ECO:0000256" key="1">
    <source>
        <dbReference type="ARBA" id="ARBA00004651"/>
    </source>
</evidence>
<dbReference type="InterPro" id="IPR020846">
    <property type="entry name" value="MFS_dom"/>
</dbReference>
<evidence type="ECO:0000256" key="5">
    <source>
        <dbReference type="ARBA" id="ARBA00022597"/>
    </source>
</evidence>
<dbReference type="Gene3D" id="1.20.1250.20">
    <property type="entry name" value="MFS general substrate transporter like domains"/>
    <property type="match status" value="2"/>
</dbReference>
<accession>A0A512HLD3</accession>
<comment type="subcellular location">
    <subcellularLocation>
        <location evidence="1">Cell membrane</location>
        <topology evidence="1">Multi-pass membrane protein</topology>
    </subcellularLocation>
</comment>
<dbReference type="InterPro" id="IPR036259">
    <property type="entry name" value="MFS_trans_sf"/>
</dbReference>
<feature type="transmembrane region" description="Helical" evidence="9">
    <location>
        <begin position="381"/>
        <end position="402"/>
    </location>
</feature>
<evidence type="ECO:0000256" key="3">
    <source>
        <dbReference type="ARBA" id="ARBA00022448"/>
    </source>
</evidence>
<keyword evidence="6 9" id="KW-0812">Transmembrane</keyword>
<feature type="transmembrane region" description="Helical" evidence="9">
    <location>
        <begin position="352"/>
        <end position="375"/>
    </location>
</feature>
<reference evidence="11 12" key="1">
    <citation type="submission" date="2019-07" db="EMBL/GenBank/DDBJ databases">
        <title>Whole genome shotgun sequence of Rhizobium naphthalenivorans NBRC 107585.</title>
        <authorList>
            <person name="Hosoyama A."/>
            <person name="Uohara A."/>
            <person name="Ohji S."/>
            <person name="Ichikawa N."/>
        </authorList>
    </citation>
    <scope>NUCLEOTIDE SEQUENCE [LARGE SCALE GENOMIC DNA]</scope>
    <source>
        <strain evidence="11 12">NBRC 107585</strain>
    </source>
</reference>
<dbReference type="AlphaFoldDB" id="A0A512HLD3"/>
<evidence type="ECO:0000259" key="10">
    <source>
        <dbReference type="PROSITE" id="PS50850"/>
    </source>
</evidence>
<keyword evidence="3" id="KW-0813">Transport</keyword>
<feature type="transmembrane region" description="Helical" evidence="9">
    <location>
        <begin position="226"/>
        <end position="253"/>
    </location>
</feature>
<evidence type="ECO:0000313" key="11">
    <source>
        <dbReference type="EMBL" id="GEO86210.1"/>
    </source>
</evidence>
<proteinExistence type="inferred from homology"/>
<feature type="domain" description="Major facilitator superfamily (MFS) profile" evidence="10">
    <location>
        <begin position="228"/>
        <end position="407"/>
    </location>
</feature>
<dbReference type="InterPro" id="IPR011701">
    <property type="entry name" value="MFS"/>
</dbReference>
<keyword evidence="5" id="KW-0762">Sugar transport</keyword>
<evidence type="ECO:0000313" key="12">
    <source>
        <dbReference type="Proteomes" id="UP000321717"/>
    </source>
</evidence>
<dbReference type="PROSITE" id="PS50850">
    <property type="entry name" value="MFS"/>
    <property type="match status" value="1"/>
</dbReference>
<protein>
    <submittedName>
        <fullName evidence="11">MFS transporter</fullName>
    </submittedName>
</protein>
<dbReference type="PANTHER" id="PTHR23535:SF2">
    <property type="entry name" value="SUGAR EFFLUX TRANSPORTER A-RELATED"/>
    <property type="match status" value="1"/>
</dbReference>
<feature type="transmembrane region" description="Helical" evidence="9">
    <location>
        <begin position="184"/>
        <end position="205"/>
    </location>
</feature>
<name>A0A512HLD3_9HYPH</name>
<evidence type="ECO:0000256" key="2">
    <source>
        <dbReference type="ARBA" id="ARBA00006523"/>
    </source>
</evidence>
<feature type="transmembrane region" description="Helical" evidence="9">
    <location>
        <begin position="293"/>
        <end position="312"/>
    </location>
</feature>
<comment type="similarity">
    <text evidence="2">Belongs to the major facilitator superfamily. Set transporter family.</text>
</comment>
<feature type="transmembrane region" description="Helical" evidence="9">
    <location>
        <begin position="60"/>
        <end position="78"/>
    </location>
</feature>
<feature type="transmembrane region" description="Helical" evidence="9">
    <location>
        <begin position="116"/>
        <end position="145"/>
    </location>
</feature>
<keyword evidence="4" id="KW-1003">Cell membrane</keyword>
<keyword evidence="12" id="KW-1185">Reference proteome</keyword>
<evidence type="ECO:0000256" key="4">
    <source>
        <dbReference type="ARBA" id="ARBA00022475"/>
    </source>
</evidence>
<comment type="caution">
    <text evidence="11">The sequence shown here is derived from an EMBL/GenBank/DDBJ whole genome shotgun (WGS) entry which is preliminary data.</text>
</comment>
<feature type="transmembrane region" description="Helical" evidence="9">
    <location>
        <begin position="318"/>
        <end position="340"/>
    </location>
</feature>
<gene>
    <name evidence="11" type="primary">setA</name>
    <name evidence="11" type="ORF">RNA01_31420</name>
</gene>
<dbReference type="GO" id="GO:0022857">
    <property type="term" value="F:transmembrane transporter activity"/>
    <property type="evidence" value="ECO:0007669"/>
    <property type="project" value="InterPro"/>
</dbReference>
<organism evidence="11 12">
    <name type="scientific">Ciceribacter naphthalenivorans</name>
    <dbReference type="NCBI Taxonomy" id="1118451"/>
    <lineage>
        <taxon>Bacteria</taxon>
        <taxon>Pseudomonadati</taxon>
        <taxon>Pseudomonadota</taxon>
        <taxon>Alphaproteobacteria</taxon>
        <taxon>Hyphomicrobiales</taxon>
        <taxon>Rhizobiaceae</taxon>
        <taxon>Ciceribacter</taxon>
    </lineage>
</organism>
<evidence type="ECO:0000256" key="6">
    <source>
        <dbReference type="ARBA" id="ARBA00022692"/>
    </source>
</evidence>
<dbReference type="GO" id="GO:0005886">
    <property type="term" value="C:plasma membrane"/>
    <property type="evidence" value="ECO:0007669"/>
    <property type="project" value="UniProtKB-SubCell"/>
</dbReference>
<evidence type="ECO:0000256" key="8">
    <source>
        <dbReference type="ARBA" id="ARBA00023136"/>
    </source>
</evidence>
<keyword evidence="8 9" id="KW-0472">Membrane</keyword>